<name>A0AAD4R6F8_9BILA</name>
<evidence type="ECO:0000313" key="2">
    <source>
        <dbReference type="EMBL" id="KAI1712709.1"/>
    </source>
</evidence>
<feature type="compositionally biased region" description="Pro residues" evidence="1">
    <location>
        <begin position="212"/>
        <end position="224"/>
    </location>
</feature>
<keyword evidence="3" id="KW-1185">Reference proteome</keyword>
<organism evidence="2 3">
    <name type="scientific">Ditylenchus destructor</name>
    <dbReference type="NCBI Taxonomy" id="166010"/>
    <lineage>
        <taxon>Eukaryota</taxon>
        <taxon>Metazoa</taxon>
        <taxon>Ecdysozoa</taxon>
        <taxon>Nematoda</taxon>
        <taxon>Chromadorea</taxon>
        <taxon>Rhabditida</taxon>
        <taxon>Tylenchina</taxon>
        <taxon>Tylenchomorpha</taxon>
        <taxon>Sphaerularioidea</taxon>
        <taxon>Anguinidae</taxon>
        <taxon>Anguininae</taxon>
        <taxon>Ditylenchus</taxon>
    </lineage>
</organism>
<evidence type="ECO:0000256" key="1">
    <source>
        <dbReference type="SAM" id="MobiDB-lite"/>
    </source>
</evidence>
<proteinExistence type="predicted"/>
<gene>
    <name evidence="2" type="ORF">DdX_09331</name>
</gene>
<feature type="region of interest" description="Disordered" evidence="1">
    <location>
        <begin position="78"/>
        <end position="179"/>
    </location>
</feature>
<evidence type="ECO:0008006" key="4">
    <source>
        <dbReference type="Google" id="ProtNLM"/>
    </source>
</evidence>
<feature type="compositionally biased region" description="Pro residues" evidence="1">
    <location>
        <begin position="93"/>
        <end position="110"/>
    </location>
</feature>
<dbReference type="EMBL" id="JAKKPZ010000017">
    <property type="protein sequence ID" value="KAI1712709.1"/>
    <property type="molecule type" value="Genomic_DNA"/>
</dbReference>
<evidence type="ECO:0000313" key="3">
    <source>
        <dbReference type="Proteomes" id="UP001201812"/>
    </source>
</evidence>
<dbReference type="Proteomes" id="UP001201812">
    <property type="component" value="Unassembled WGS sequence"/>
</dbReference>
<feature type="region of interest" description="Disordered" evidence="1">
    <location>
        <begin position="204"/>
        <end position="309"/>
    </location>
</feature>
<reference evidence="2" key="1">
    <citation type="submission" date="2022-01" db="EMBL/GenBank/DDBJ databases">
        <title>Genome Sequence Resource for Two Populations of Ditylenchus destructor, the Migratory Endoparasitic Phytonematode.</title>
        <authorList>
            <person name="Zhang H."/>
            <person name="Lin R."/>
            <person name="Xie B."/>
        </authorList>
    </citation>
    <scope>NUCLEOTIDE SEQUENCE</scope>
    <source>
        <strain evidence="2">BazhouSP</strain>
    </source>
</reference>
<protein>
    <recommendedName>
        <fullName evidence="4">WW domain binding protein 11</fullName>
    </recommendedName>
</protein>
<feature type="compositionally biased region" description="Basic and acidic residues" evidence="1">
    <location>
        <begin position="17"/>
        <end position="29"/>
    </location>
</feature>
<dbReference type="AlphaFoldDB" id="A0AAD4R6F8"/>
<accession>A0AAD4R6F8</accession>
<sequence length="346" mass="38532">MGKRSGVTKSGRVMNPADRERKQMRMKELKRNKKERVKMIALYRTEKNDREVKRLETMLHDYELERFKKEQHYKALLFSQKADPDEIPLPSGSEPPPNAASTPFAPPPVAPQFHPTMKAGILKKSAQPTAKKHKYPPGPPCGLPPSLSDDDEEEEPLESRRSRKVKFSEPRIEDDEEFDYAPVEIPESMFMQEQQQNQPVYQRMPIRGGGVPIPPGMAPPPPRMAPYGSGYPLHPSAMPEIHSQSMRDRERRPGQPSGSNRIPLPDEPNTAAVISAGPQKETTKFVPTSLRVPRPNAAQSSRKAPTHHGAAMISANIKAKASSAAATGKSTDEACDDFLREIQGLL</sequence>
<comment type="caution">
    <text evidence="2">The sequence shown here is derived from an EMBL/GenBank/DDBJ whole genome shotgun (WGS) entry which is preliminary data.</text>
</comment>
<feature type="region of interest" description="Disordered" evidence="1">
    <location>
        <begin position="1"/>
        <end position="33"/>
    </location>
</feature>